<feature type="region of interest" description="Disordered" evidence="2">
    <location>
        <begin position="748"/>
        <end position="768"/>
    </location>
</feature>
<keyword evidence="1" id="KW-0175">Coiled coil</keyword>
<reference evidence="5" key="1">
    <citation type="submission" date="2018-05" db="EMBL/GenBank/DDBJ databases">
        <title>Azospirillum thermophila sp. nov., a novel isolated from hot spring.</title>
        <authorList>
            <person name="Zhao Z."/>
        </authorList>
    </citation>
    <scope>NUCLEOTIDE SEQUENCE [LARGE SCALE GENOMIC DNA]</scope>
    <source>
        <strain evidence="5">CFH 70021</strain>
        <plasmid evidence="5">unnamed1</plasmid>
    </source>
</reference>
<dbReference type="RefSeq" id="WP_109331521.1">
    <property type="nucleotide sequence ID" value="NZ_CP029356.1"/>
</dbReference>
<gene>
    <name evidence="4" type="ORF">DEW08_22475</name>
</gene>
<dbReference type="AlphaFoldDB" id="A0A2S2CWK5"/>
<keyword evidence="3" id="KW-1133">Transmembrane helix</keyword>
<keyword evidence="3" id="KW-0812">Transmembrane</keyword>
<keyword evidence="4" id="KW-0614">Plasmid</keyword>
<feature type="transmembrane region" description="Helical" evidence="3">
    <location>
        <begin position="66"/>
        <end position="87"/>
    </location>
</feature>
<sequence>MSEQEQRTSRSRTAADHPAAPRLRLIEARAALLWERLWPALWAPASIAGLFLALALSGLLPGLPGWLHSAVLILLAAAFVLSLVFGFRRFSLPGEAEIRRRLERDSGLPHRPLHTLADRPAGGDPVAEALWALHQERVRAAMRRLRVAFPQSDVPSRDRFALRALVVLVLVAVGGATWGDWRPRLAAALTPHFGVGTVTAAATLDLWVAPPEYTGLPPVFLKTGSAGTQAPAAEGAGAQPVPVPRGSLVLARVTGGRSTPTLEAGDRTAAFEAVDAATFQIQQPIEGGTRISVTQGGGTLGSWPVRVVPDNPPIIAHANPPSKSERAALKLDYAARDDYGLAEVKAVIRLATEGAEGTEDGAIAALRDAPPIELPLSLPGVRPKEAHASGFHDLTPHPWAGLPVTIRLVATDGAGQTGSSEEAALTLPERVFSHPVARALVEQRKQLTLRPKDAHVDVARALADISARPGTYGGDIVAFLAMRTAIGRLMLDRSEESVPPVQQLLWETALRIEDGGVSQAERDLRNAEQRLSEALERNASDEELRKLMDELQAALDAFMQAMEQQMMEALKRGEQIPTIPPELADRMMDRNDLQQMMDQMRQMAETGSRDAARQMLSQLQQMLENMRNGAMAMQMQQQQQNGQNQAWEMMRELQEMARQQQQLLDQSFRQSQEQMQREQNGQPMPRSRQGRQGQQNQQGQGSMQGSPTLQKQAEQQEALRRQLGELMRRMGEATGGEIPRPLGRAERAMRDAGQALQQGSPSGAVPPQTQAMDELQQGMQGLAEQLAQQMMGQGPMMMGQPQGTQQRPSRGRDPLGRRPSGFGSIDANDVKIPEQSDLQRAREILDELRRRSGQYSRPQTEREYIDRLLKQF</sequence>
<feature type="transmembrane region" description="Helical" evidence="3">
    <location>
        <begin position="160"/>
        <end position="179"/>
    </location>
</feature>
<evidence type="ECO:0000313" key="5">
    <source>
        <dbReference type="Proteomes" id="UP000245629"/>
    </source>
</evidence>
<evidence type="ECO:0000256" key="1">
    <source>
        <dbReference type="SAM" id="Coils"/>
    </source>
</evidence>
<feature type="compositionally biased region" description="Low complexity" evidence="2">
    <location>
        <begin position="681"/>
        <end position="707"/>
    </location>
</feature>
<organism evidence="4 5">
    <name type="scientific">Azospirillum thermophilum</name>
    <dbReference type="NCBI Taxonomy" id="2202148"/>
    <lineage>
        <taxon>Bacteria</taxon>
        <taxon>Pseudomonadati</taxon>
        <taxon>Pseudomonadota</taxon>
        <taxon>Alphaproteobacteria</taxon>
        <taxon>Rhodospirillales</taxon>
        <taxon>Azospirillaceae</taxon>
        <taxon>Azospirillum</taxon>
    </lineage>
</organism>
<feature type="region of interest" description="Disordered" evidence="2">
    <location>
        <begin position="667"/>
        <end position="716"/>
    </location>
</feature>
<evidence type="ECO:0000313" key="4">
    <source>
        <dbReference type="EMBL" id="AWK88838.1"/>
    </source>
</evidence>
<evidence type="ECO:0000256" key="2">
    <source>
        <dbReference type="SAM" id="MobiDB-lite"/>
    </source>
</evidence>
<feature type="compositionally biased region" description="Basic and acidic residues" evidence="2">
    <location>
        <begin position="828"/>
        <end position="838"/>
    </location>
</feature>
<protein>
    <submittedName>
        <fullName evidence="4">TIGR02302 family protein</fullName>
    </submittedName>
</protein>
<feature type="coiled-coil region" evidence="1">
    <location>
        <begin position="517"/>
        <end position="568"/>
    </location>
</feature>
<name>A0A2S2CWK5_9PROT</name>
<accession>A0A2S2CWK5</accession>
<dbReference type="OrthoDB" id="8477685at2"/>
<evidence type="ECO:0000256" key="3">
    <source>
        <dbReference type="SAM" id="Phobius"/>
    </source>
</evidence>
<dbReference type="InterPro" id="IPR012683">
    <property type="entry name" value="CHP02302_TM"/>
</dbReference>
<feature type="transmembrane region" description="Helical" evidence="3">
    <location>
        <begin position="37"/>
        <end position="60"/>
    </location>
</feature>
<dbReference type="Pfam" id="PF13779">
    <property type="entry name" value="DUF4175"/>
    <property type="match status" value="1"/>
</dbReference>
<dbReference type="KEGG" id="azz:DEW08_22475"/>
<dbReference type="NCBIfam" id="TIGR02302">
    <property type="entry name" value="aProt_lowcomp"/>
    <property type="match status" value="1"/>
</dbReference>
<keyword evidence="3" id="KW-0472">Membrane</keyword>
<feature type="compositionally biased region" description="Low complexity" evidence="2">
    <location>
        <begin position="794"/>
        <end position="806"/>
    </location>
</feature>
<feature type="compositionally biased region" description="Polar residues" evidence="2">
    <location>
        <begin position="755"/>
        <end position="768"/>
    </location>
</feature>
<dbReference type="EMBL" id="CP029356">
    <property type="protein sequence ID" value="AWK88838.1"/>
    <property type="molecule type" value="Genomic_DNA"/>
</dbReference>
<dbReference type="Proteomes" id="UP000245629">
    <property type="component" value="Plasmid unnamed1"/>
</dbReference>
<feature type="region of interest" description="Disordered" evidence="2">
    <location>
        <begin position="794"/>
        <end position="838"/>
    </location>
</feature>
<proteinExistence type="predicted"/>
<keyword evidence="5" id="KW-1185">Reference proteome</keyword>
<geneLocation type="plasmid" evidence="4 5">
    <name>unnamed1</name>
</geneLocation>